<dbReference type="AlphaFoldDB" id="A0A4Y9YWG1"/>
<organism evidence="2 3">
    <name type="scientific">Dentipellis fragilis</name>
    <dbReference type="NCBI Taxonomy" id="205917"/>
    <lineage>
        <taxon>Eukaryota</taxon>
        <taxon>Fungi</taxon>
        <taxon>Dikarya</taxon>
        <taxon>Basidiomycota</taxon>
        <taxon>Agaricomycotina</taxon>
        <taxon>Agaricomycetes</taxon>
        <taxon>Russulales</taxon>
        <taxon>Hericiaceae</taxon>
        <taxon>Dentipellis</taxon>
    </lineage>
</organism>
<evidence type="ECO:0000256" key="1">
    <source>
        <dbReference type="SAM" id="MobiDB-lite"/>
    </source>
</evidence>
<feature type="region of interest" description="Disordered" evidence="1">
    <location>
        <begin position="121"/>
        <end position="222"/>
    </location>
</feature>
<gene>
    <name evidence="2" type="ORF">EVG20_g4526</name>
</gene>
<feature type="compositionally biased region" description="Basic and acidic residues" evidence="1">
    <location>
        <begin position="206"/>
        <end position="222"/>
    </location>
</feature>
<reference evidence="2 3" key="1">
    <citation type="submission" date="2019-02" db="EMBL/GenBank/DDBJ databases">
        <title>Genome sequencing of the rare red list fungi Dentipellis fragilis.</title>
        <authorList>
            <person name="Buettner E."/>
            <person name="Kellner H."/>
        </authorList>
    </citation>
    <scope>NUCLEOTIDE SEQUENCE [LARGE SCALE GENOMIC DNA]</scope>
    <source>
        <strain evidence="2 3">DSM 105465</strain>
    </source>
</reference>
<evidence type="ECO:0000313" key="3">
    <source>
        <dbReference type="Proteomes" id="UP000298327"/>
    </source>
</evidence>
<feature type="region of interest" description="Disordered" evidence="1">
    <location>
        <begin position="36"/>
        <end position="62"/>
    </location>
</feature>
<dbReference type="Proteomes" id="UP000298327">
    <property type="component" value="Unassembled WGS sequence"/>
</dbReference>
<feature type="region of interest" description="Disordered" evidence="1">
    <location>
        <begin position="264"/>
        <end position="298"/>
    </location>
</feature>
<proteinExistence type="predicted"/>
<dbReference type="EMBL" id="SEOQ01000237">
    <property type="protein sequence ID" value="TFY66552.1"/>
    <property type="molecule type" value="Genomic_DNA"/>
</dbReference>
<evidence type="ECO:0000313" key="2">
    <source>
        <dbReference type="EMBL" id="TFY66552.1"/>
    </source>
</evidence>
<accession>A0A4Y9YWG1</accession>
<name>A0A4Y9YWG1_9AGAM</name>
<dbReference type="OrthoDB" id="2687798at2759"/>
<comment type="caution">
    <text evidence="2">The sequence shown here is derived from an EMBL/GenBank/DDBJ whole genome shotgun (WGS) entry which is preliminary data.</text>
</comment>
<feature type="compositionally biased region" description="Basic and acidic residues" evidence="1">
    <location>
        <begin position="282"/>
        <end position="291"/>
    </location>
</feature>
<protein>
    <submittedName>
        <fullName evidence="2">Uncharacterized protein</fullName>
    </submittedName>
</protein>
<keyword evidence="3" id="KW-1185">Reference proteome</keyword>
<feature type="compositionally biased region" description="Polar residues" evidence="1">
    <location>
        <begin position="196"/>
        <end position="205"/>
    </location>
</feature>
<feature type="region of interest" description="Disordered" evidence="1">
    <location>
        <begin position="74"/>
        <end position="106"/>
    </location>
</feature>
<sequence length="326" mass="34992">MKPITLRISRFNSPCPSHIISSTRQLHCTPASLTRVEKKPGADPSYYQGHAVSPEHQAKESMLAEHVRSGLEAQYSGHVGGPMDAAAPQTMKKAPRDRGESGNQEGVGFVEQVGGQSAFAQRMQSRSEGDIGEGEGMGPVEDPTPPSIFPGLKKLAGASLSAEDVKQNRGGGGGVTGTGTFNSKSTSKPGVGGKRQMSTLNTSSEGRNKEVPGRKAGASERQHVLYRANADAATWMTDSSDVRNAVGHEERILQWQMQKHSNCEFPTGPYRNSGVPGEENSDYEHVSKEEPYDLPAADGNVRLRYGGLRRKVNSILEDEFKASSGD</sequence>